<reference evidence="1" key="2">
    <citation type="journal article" date="2015" name="Fish Shellfish Immunol.">
        <title>Early steps in the European eel (Anguilla anguilla)-Vibrio vulnificus interaction in the gills: Role of the RtxA13 toxin.</title>
        <authorList>
            <person name="Callol A."/>
            <person name="Pajuelo D."/>
            <person name="Ebbesson L."/>
            <person name="Teles M."/>
            <person name="MacKenzie S."/>
            <person name="Amaro C."/>
        </authorList>
    </citation>
    <scope>NUCLEOTIDE SEQUENCE</scope>
</reference>
<evidence type="ECO:0000313" key="1">
    <source>
        <dbReference type="EMBL" id="JAI01864.1"/>
    </source>
</evidence>
<dbReference type="EMBL" id="GBXM01006714">
    <property type="protein sequence ID" value="JAI01864.1"/>
    <property type="molecule type" value="Transcribed_RNA"/>
</dbReference>
<organism evidence="1">
    <name type="scientific">Anguilla anguilla</name>
    <name type="common">European freshwater eel</name>
    <name type="synonym">Muraena anguilla</name>
    <dbReference type="NCBI Taxonomy" id="7936"/>
    <lineage>
        <taxon>Eukaryota</taxon>
        <taxon>Metazoa</taxon>
        <taxon>Chordata</taxon>
        <taxon>Craniata</taxon>
        <taxon>Vertebrata</taxon>
        <taxon>Euteleostomi</taxon>
        <taxon>Actinopterygii</taxon>
        <taxon>Neopterygii</taxon>
        <taxon>Teleostei</taxon>
        <taxon>Anguilliformes</taxon>
        <taxon>Anguillidae</taxon>
        <taxon>Anguilla</taxon>
    </lineage>
</organism>
<sequence length="37" mass="3967">MSEVMGDSLPKSTRLLSLHPLTALLGPGLFSLCWHGT</sequence>
<dbReference type="AlphaFoldDB" id="A0A0E9XJK3"/>
<protein>
    <submittedName>
        <fullName evidence="1">Uncharacterized protein</fullName>
    </submittedName>
</protein>
<reference evidence="1" key="1">
    <citation type="submission" date="2014-11" db="EMBL/GenBank/DDBJ databases">
        <authorList>
            <person name="Amaro Gonzalez C."/>
        </authorList>
    </citation>
    <scope>NUCLEOTIDE SEQUENCE</scope>
</reference>
<accession>A0A0E9XJK3</accession>
<name>A0A0E9XJK3_ANGAN</name>
<proteinExistence type="predicted"/>